<organism evidence="1 2">
    <name type="scientific">Paenibacillus chondroitinus</name>
    <dbReference type="NCBI Taxonomy" id="59842"/>
    <lineage>
        <taxon>Bacteria</taxon>
        <taxon>Bacillati</taxon>
        <taxon>Bacillota</taxon>
        <taxon>Bacilli</taxon>
        <taxon>Bacillales</taxon>
        <taxon>Paenibacillaceae</taxon>
        <taxon>Paenibacillus</taxon>
    </lineage>
</organism>
<evidence type="ECO:0000313" key="2">
    <source>
        <dbReference type="Proteomes" id="UP001355653"/>
    </source>
</evidence>
<name>A0ABU6DGX4_9BACL</name>
<keyword evidence="2" id="KW-1185">Reference proteome</keyword>
<sequence length="50" mass="6069">MKYRVRHKMTGEEKTLSHLEVNDMDYDANDRIVVFDTNMEVYFLIDEVQE</sequence>
<dbReference type="RefSeq" id="WP_164819812.1">
    <property type="nucleotide sequence ID" value="NZ_JAROBY010000041.1"/>
</dbReference>
<dbReference type="Proteomes" id="UP001355653">
    <property type="component" value="Unassembled WGS sequence"/>
</dbReference>
<comment type="caution">
    <text evidence="1">The sequence shown here is derived from an EMBL/GenBank/DDBJ whole genome shotgun (WGS) entry which is preliminary data.</text>
</comment>
<dbReference type="EMBL" id="JAROBY010000041">
    <property type="protein sequence ID" value="MEB4797005.1"/>
    <property type="molecule type" value="Genomic_DNA"/>
</dbReference>
<evidence type="ECO:0000313" key="1">
    <source>
        <dbReference type="EMBL" id="MEB4797005.1"/>
    </source>
</evidence>
<proteinExistence type="predicted"/>
<gene>
    <name evidence="1" type="ORF">P5G65_24190</name>
</gene>
<reference evidence="1 2" key="1">
    <citation type="submission" date="2023-03" db="EMBL/GenBank/DDBJ databases">
        <title>Bacillus Genome Sequencing.</title>
        <authorList>
            <person name="Dunlap C."/>
        </authorList>
    </citation>
    <scope>NUCLEOTIDE SEQUENCE [LARGE SCALE GENOMIC DNA]</scope>
    <source>
        <strain evidence="1 2">NRS-1351</strain>
    </source>
</reference>
<accession>A0ABU6DGX4</accession>
<protein>
    <submittedName>
        <fullName evidence="1">Uncharacterized protein</fullName>
    </submittedName>
</protein>